<keyword evidence="1" id="KW-0472">Membrane</keyword>
<dbReference type="EMBL" id="UYSU01036247">
    <property type="protein sequence ID" value="VDL97420.1"/>
    <property type="molecule type" value="Genomic_DNA"/>
</dbReference>
<dbReference type="InterPro" id="IPR036116">
    <property type="entry name" value="FN3_sf"/>
</dbReference>
<feature type="transmembrane region" description="Helical" evidence="1">
    <location>
        <begin position="227"/>
        <end position="250"/>
    </location>
</feature>
<keyword evidence="1" id="KW-1133">Transmembrane helix</keyword>
<sequence>MKEPTVKQLWPDTEYSVVVKGCENLGKYYTPSNLVIIWTVKPHRYVLNPTRAELRFITLSWSSSHENRNTEFRVSVNSSSTVTCTTVVFVGEHSCEIKGRLPSKKYNVQFFQCQKTTNVCEELCNLLVQTASDERMNDILNDLARNVDQSAEEPADPTTQLMLRVTYSKLGVPTIGILKDVSAVITPVDLGNSSEGPNWSSQLRRLAESSNITQLLGGNDLEANVNLIVVFVVLTNVIVVLIVIIVVLVITQRYRKTHALESTEEQWKWKDVHGVKVYLHIFVPDLLIFDLPQSNLVHFSCFISPIRL</sequence>
<gene>
    <name evidence="2" type="ORF">SSLN_LOCUS11035</name>
</gene>
<organism evidence="4">
    <name type="scientific">Schistocephalus solidus</name>
    <name type="common">Tapeworm</name>
    <dbReference type="NCBI Taxonomy" id="70667"/>
    <lineage>
        <taxon>Eukaryota</taxon>
        <taxon>Metazoa</taxon>
        <taxon>Spiralia</taxon>
        <taxon>Lophotrochozoa</taxon>
        <taxon>Platyhelminthes</taxon>
        <taxon>Cestoda</taxon>
        <taxon>Eucestoda</taxon>
        <taxon>Diphyllobothriidea</taxon>
        <taxon>Diphyllobothriidae</taxon>
        <taxon>Schistocephalus</taxon>
    </lineage>
</organism>
<evidence type="ECO:0000313" key="4">
    <source>
        <dbReference type="WBParaSite" id="SSLN_0001145801-mRNA-1"/>
    </source>
</evidence>
<dbReference type="SUPFAM" id="SSF49265">
    <property type="entry name" value="Fibronectin type III"/>
    <property type="match status" value="1"/>
</dbReference>
<keyword evidence="3" id="KW-1185">Reference proteome</keyword>
<evidence type="ECO:0000313" key="3">
    <source>
        <dbReference type="Proteomes" id="UP000275846"/>
    </source>
</evidence>
<dbReference type="WBParaSite" id="SSLN_0001145801-mRNA-1">
    <property type="protein sequence ID" value="SSLN_0001145801-mRNA-1"/>
    <property type="gene ID" value="SSLN_0001145801"/>
</dbReference>
<protein>
    <submittedName>
        <fullName evidence="4">Fibronectin type-III domain-containing protein</fullName>
    </submittedName>
</protein>
<reference evidence="4" key="1">
    <citation type="submission" date="2016-06" db="UniProtKB">
        <authorList>
            <consortium name="WormBaseParasite"/>
        </authorList>
    </citation>
    <scope>IDENTIFICATION</scope>
</reference>
<evidence type="ECO:0000313" key="2">
    <source>
        <dbReference type="EMBL" id="VDL97420.1"/>
    </source>
</evidence>
<dbReference type="Proteomes" id="UP000275846">
    <property type="component" value="Unassembled WGS sequence"/>
</dbReference>
<evidence type="ECO:0000256" key="1">
    <source>
        <dbReference type="SAM" id="Phobius"/>
    </source>
</evidence>
<proteinExistence type="predicted"/>
<name>A0A183T3I7_SCHSO</name>
<dbReference type="OrthoDB" id="442731at2759"/>
<dbReference type="AlphaFoldDB" id="A0A183T3I7"/>
<keyword evidence="1" id="KW-0812">Transmembrane</keyword>
<reference evidence="2 3" key="2">
    <citation type="submission" date="2018-11" db="EMBL/GenBank/DDBJ databases">
        <authorList>
            <consortium name="Pathogen Informatics"/>
        </authorList>
    </citation>
    <scope>NUCLEOTIDE SEQUENCE [LARGE SCALE GENOMIC DNA]</scope>
    <source>
        <strain evidence="2 3">NST_G2</strain>
    </source>
</reference>
<accession>A0A183T3I7</accession>